<organism evidence="1">
    <name type="scientific">marine metagenome</name>
    <dbReference type="NCBI Taxonomy" id="408172"/>
    <lineage>
        <taxon>unclassified sequences</taxon>
        <taxon>metagenomes</taxon>
        <taxon>ecological metagenomes</taxon>
    </lineage>
</organism>
<reference evidence="1" key="1">
    <citation type="submission" date="2018-05" db="EMBL/GenBank/DDBJ databases">
        <authorList>
            <person name="Lanie J.A."/>
            <person name="Ng W.-L."/>
            <person name="Kazmierczak K.M."/>
            <person name="Andrzejewski T.M."/>
            <person name="Davidsen T.M."/>
            <person name="Wayne K.J."/>
            <person name="Tettelin H."/>
            <person name="Glass J.I."/>
            <person name="Rusch D."/>
            <person name="Podicherti R."/>
            <person name="Tsui H.-C.T."/>
            <person name="Winkler M.E."/>
        </authorList>
    </citation>
    <scope>NUCLEOTIDE SEQUENCE</scope>
</reference>
<evidence type="ECO:0000313" key="1">
    <source>
        <dbReference type="EMBL" id="SVC72736.1"/>
    </source>
</evidence>
<name>A0A382PHM1_9ZZZZ</name>
<gene>
    <name evidence="1" type="ORF">METZ01_LOCUS325590</name>
</gene>
<dbReference type="EMBL" id="UINC01107394">
    <property type="protein sequence ID" value="SVC72736.1"/>
    <property type="molecule type" value="Genomic_DNA"/>
</dbReference>
<protein>
    <submittedName>
        <fullName evidence="1">Uncharacterized protein</fullName>
    </submittedName>
</protein>
<sequence length="31" mass="3507">MDQKDKDVKCLGWTMLKSFEGFLGNQSMVIG</sequence>
<proteinExistence type="predicted"/>
<dbReference type="AlphaFoldDB" id="A0A382PHM1"/>
<accession>A0A382PHM1</accession>